<dbReference type="AlphaFoldDB" id="A0A6B8VVI8"/>
<accession>A0A6B8VVI8</accession>
<feature type="transmembrane region" description="Helical" evidence="1">
    <location>
        <begin position="39"/>
        <end position="56"/>
    </location>
</feature>
<dbReference type="Proteomes" id="UP000427071">
    <property type="component" value="Chromosome"/>
</dbReference>
<evidence type="ECO:0000313" key="2">
    <source>
        <dbReference type="EMBL" id="QGU02706.1"/>
    </source>
</evidence>
<keyword evidence="1" id="KW-1133">Transmembrane helix</keyword>
<reference evidence="3" key="1">
    <citation type="submission" date="2019-11" db="EMBL/GenBank/DDBJ databases">
        <title>Complete genome sequence of Corynebacterium kalinowskii 1959, a novel Corynebacterium species isolated from soil of a small paddock in Vilsendorf, Germany.</title>
        <authorList>
            <person name="Schaffert L."/>
            <person name="Ruwe M."/>
            <person name="Milse J."/>
            <person name="Hanuschka K."/>
            <person name="Ortseifen V."/>
            <person name="Droste J."/>
            <person name="Brandt D."/>
            <person name="Schlueter L."/>
            <person name="Kutter Y."/>
            <person name="Vinke S."/>
            <person name="Viehoefer P."/>
            <person name="Jacob L."/>
            <person name="Luebke N.-C."/>
            <person name="Schulte-Berndt E."/>
            <person name="Hain C."/>
            <person name="Linder M."/>
            <person name="Schmidt P."/>
            <person name="Wollenschlaeger L."/>
            <person name="Luttermann T."/>
            <person name="Thieme E."/>
            <person name="Hassa J."/>
            <person name="Haak M."/>
            <person name="Wittchen M."/>
            <person name="Mentz A."/>
            <person name="Persicke M."/>
            <person name="Busche T."/>
            <person name="Ruckert C."/>
        </authorList>
    </citation>
    <scope>NUCLEOTIDE SEQUENCE [LARGE SCALE GENOMIC DNA]</scope>
    <source>
        <strain evidence="3">1959</strain>
    </source>
</reference>
<evidence type="ECO:0000313" key="3">
    <source>
        <dbReference type="Proteomes" id="UP000427071"/>
    </source>
</evidence>
<protein>
    <submittedName>
        <fullName evidence="2">Uncharacterized protein</fullName>
    </submittedName>
</protein>
<dbReference type="EMBL" id="CP046452">
    <property type="protein sequence ID" value="QGU02706.1"/>
    <property type="molecule type" value="Genomic_DNA"/>
</dbReference>
<sequence>MSDERKRLQRQTLLGFLTFFSVMSVIQAALNVVQPEPKMWPAVLALVLVTSTVIVWRRWK</sequence>
<organism evidence="2 3">
    <name type="scientific">Corynebacterium kalinowskii</name>
    <dbReference type="NCBI Taxonomy" id="2675216"/>
    <lineage>
        <taxon>Bacteria</taxon>
        <taxon>Bacillati</taxon>
        <taxon>Actinomycetota</taxon>
        <taxon>Actinomycetes</taxon>
        <taxon>Mycobacteriales</taxon>
        <taxon>Corynebacteriaceae</taxon>
        <taxon>Corynebacterium</taxon>
    </lineage>
</organism>
<proteinExistence type="predicted"/>
<gene>
    <name evidence="2" type="ORF">CKALI_09255</name>
</gene>
<name>A0A6B8VVI8_9CORY</name>
<keyword evidence="3" id="KW-1185">Reference proteome</keyword>
<dbReference type="RefSeq" id="WP_156193060.1">
    <property type="nucleotide sequence ID" value="NZ_CP046452.1"/>
</dbReference>
<feature type="transmembrane region" description="Helical" evidence="1">
    <location>
        <begin position="12"/>
        <end position="33"/>
    </location>
</feature>
<evidence type="ECO:0000256" key="1">
    <source>
        <dbReference type="SAM" id="Phobius"/>
    </source>
</evidence>
<keyword evidence="1" id="KW-0812">Transmembrane</keyword>
<keyword evidence="1" id="KW-0472">Membrane</keyword>
<dbReference type="KEGG" id="ckw:CKALI_09255"/>